<name>A0A2M8F9S4_9BACT</name>
<gene>
    <name evidence="1" type="ORF">CO030_02890</name>
</gene>
<protein>
    <recommendedName>
        <fullName evidence="3">ParB/Sulfiredoxin domain-containing protein</fullName>
    </recommendedName>
</protein>
<dbReference type="Proteomes" id="UP000231456">
    <property type="component" value="Unassembled WGS sequence"/>
</dbReference>
<evidence type="ECO:0008006" key="3">
    <source>
        <dbReference type="Google" id="ProtNLM"/>
    </source>
</evidence>
<organism evidence="1 2">
    <name type="scientific">Candidatus Magasanikbacteria bacterium CG_4_9_14_0_2_um_filter_42_11</name>
    <dbReference type="NCBI Taxonomy" id="1974643"/>
    <lineage>
        <taxon>Bacteria</taxon>
        <taxon>Candidatus Magasanikiibacteriota</taxon>
    </lineage>
</organism>
<accession>A0A2M8F9S4</accession>
<evidence type="ECO:0000313" key="1">
    <source>
        <dbReference type="EMBL" id="PJC52419.1"/>
    </source>
</evidence>
<dbReference type="EMBL" id="PFRH01000095">
    <property type="protein sequence ID" value="PJC52419.1"/>
    <property type="molecule type" value="Genomic_DNA"/>
</dbReference>
<dbReference type="AlphaFoldDB" id="A0A2M8F9S4"/>
<comment type="caution">
    <text evidence="1">The sequence shown here is derived from an EMBL/GenBank/DDBJ whole genome shotgun (WGS) entry which is preliminary data.</text>
</comment>
<reference evidence="2" key="1">
    <citation type="submission" date="2017-09" db="EMBL/GenBank/DDBJ databases">
        <title>Depth-based differentiation of microbial function through sediment-hosted aquifers and enrichment of novel symbionts in the deep terrestrial subsurface.</title>
        <authorList>
            <person name="Probst A.J."/>
            <person name="Ladd B."/>
            <person name="Jarett J.K."/>
            <person name="Geller-Mcgrath D.E."/>
            <person name="Sieber C.M.K."/>
            <person name="Emerson J.B."/>
            <person name="Anantharaman K."/>
            <person name="Thomas B.C."/>
            <person name="Malmstrom R."/>
            <person name="Stieglmeier M."/>
            <person name="Klingl A."/>
            <person name="Woyke T."/>
            <person name="Ryan C.M."/>
            <person name="Banfield J.F."/>
        </authorList>
    </citation>
    <scope>NUCLEOTIDE SEQUENCE [LARGE SCALE GENOMIC DNA]</scope>
</reference>
<proteinExistence type="predicted"/>
<sequence length="139" mass="16610">MQNTYKNFDWDVVGLNFGNWEEEKIWALDLPIESISRTELFWHLDIPYWENDDGDRWAVTPRDVLEERAGTGREYERMLKAENTYPIDIFFANGKWYVLDGLHRFAKLYLQGEKEVQVRKVPKERFHKIASDFPIKLPG</sequence>
<evidence type="ECO:0000313" key="2">
    <source>
        <dbReference type="Proteomes" id="UP000231456"/>
    </source>
</evidence>